<evidence type="ECO:0000313" key="1">
    <source>
        <dbReference type="EMBL" id="CAG8485673.1"/>
    </source>
</evidence>
<protein>
    <submittedName>
        <fullName evidence="1">2442_t:CDS:1</fullName>
    </submittedName>
</protein>
<evidence type="ECO:0000313" key="2">
    <source>
        <dbReference type="Proteomes" id="UP000789525"/>
    </source>
</evidence>
<organism evidence="1 2">
    <name type="scientific">Acaulospora colombiana</name>
    <dbReference type="NCBI Taxonomy" id="27376"/>
    <lineage>
        <taxon>Eukaryota</taxon>
        <taxon>Fungi</taxon>
        <taxon>Fungi incertae sedis</taxon>
        <taxon>Mucoromycota</taxon>
        <taxon>Glomeromycotina</taxon>
        <taxon>Glomeromycetes</taxon>
        <taxon>Diversisporales</taxon>
        <taxon>Acaulosporaceae</taxon>
        <taxon>Acaulospora</taxon>
    </lineage>
</organism>
<reference evidence="1" key="1">
    <citation type="submission" date="2021-06" db="EMBL/GenBank/DDBJ databases">
        <authorList>
            <person name="Kallberg Y."/>
            <person name="Tangrot J."/>
            <person name="Rosling A."/>
        </authorList>
    </citation>
    <scope>NUCLEOTIDE SEQUENCE</scope>
    <source>
        <strain evidence="1">CL356</strain>
    </source>
</reference>
<gene>
    <name evidence="1" type="ORF">ACOLOM_LOCUS2171</name>
</gene>
<sequence>MNKGRERGLERNMSWWDMATLVEPGRSKVRVRPCGFALSKANLVDRHVTVPYMKLKPAPKRGNGRFVSVIKAISSSEIASLGNVNVAVSVRSLSELRPRLTR</sequence>
<dbReference type="EMBL" id="CAJVPT010002697">
    <property type="protein sequence ID" value="CAG8485673.1"/>
    <property type="molecule type" value="Genomic_DNA"/>
</dbReference>
<name>A0ACA9KQF7_9GLOM</name>
<proteinExistence type="predicted"/>
<accession>A0ACA9KQF7</accession>
<dbReference type="Proteomes" id="UP000789525">
    <property type="component" value="Unassembled WGS sequence"/>
</dbReference>
<keyword evidence="2" id="KW-1185">Reference proteome</keyword>
<comment type="caution">
    <text evidence="1">The sequence shown here is derived from an EMBL/GenBank/DDBJ whole genome shotgun (WGS) entry which is preliminary data.</text>
</comment>